<dbReference type="PANTHER" id="PTHR43498">
    <property type="entry name" value="FERREDOXIN:COB-COM HETERODISULFIDE REDUCTASE SUBUNIT A"/>
    <property type="match status" value="1"/>
</dbReference>
<keyword evidence="3" id="KW-0004">4Fe-4S</keyword>
<dbReference type="InterPro" id="IPR036188">
    <property type="entry name" value="FAD/NAD-bd_sf"/>
</dbReference>
<feature type="domain" description="4Fe-4S ferredoxin-type" evidence="9">
    <location>
        <begin position="975"/>
        <end position="1004"/>
    </location>
</feature>
<comment type="similarity">
    <text evidence="2">Belongs to the HdrA family.</text>
</comment>
<keyword evidence="5" id="KW-0274">FAD</keyword>
<evidence type="ECO:0000313" key="10">
    <source>
        <dbReference type="EMBL" id="MFC1572470.1"/>
    </source>
</evidence>
<dbReference type="SUPFAM" id="SSF54862">
    <property type="entry name" value="4Fe-4S ferredoxins"/>
    <property type="match status" value="1"/>
</dbReference>
<dbReference type="Pfam" id="PF00037">
    <property type="entry name" value="Fer4"/>
    <property type="match status" value="1"/>
</dbReference>
<dbReference type="InterPro" id="IPR017900">
    <property type="entry name" value="4Fe4S_Fe_S_CS"/>
</dbReference>
<proteinExistence type="inferred from homology"/>
<dbReference type="SUPFAM" id="SSF51971">
    <property type="entry name" value="Nucleotide-binding domain"/>
    <property type="match status" value="1"/>
</dbReference>
<evidence type="ECO:0000256" key="7">
    <source>
        <dbReference type="ARBA" id="ARBA00023004"/>
    </source>
</evidence>
<sequence length="1049" mass="114939">MAESLANNNIGDVLVVGGGISGIQAALDLATSGYKVYLVEKSPTIGGKMAQLDKTFPTNDCSMCIESPKFIECDRHPNIEILTYTEVDKVEGEAGDFTVTLNKKPRYIIEDRCTGCTTCVEYCPVMVPDPFNQELSGNKATHIYFSQAVPLVPYVDDACLYLQDKKCSICASVCKNNAIDLHQEAEKEDIKVGAIVLAPGYEVFDPKPRNDYGYGLISNVVTSLDFERLLCATGPHEGEILRPSDHKHPHRIAWIHCVGSRQVIEGAHSYCSSVCCTYIQKQVILSKDHDAETECTIFHNDIRSYGKDFERFYQRAENLPGVRFVRSYVSIGKEVPETRNVTIRYSTPKDGVHEEEFDLIVLGVGLSPPPHVQSIADTFGVELNNHGFCKTDPTNPLLTSRPGIFISGAFQGPMDIPESVVAASGTNALTGALLRTRRGRLSKERIYPPERDVSEEEARVGVFACHCGANIGRVVDIPSLVDYSSSLDNVVHAEEGLFICSTDAAEQIANTIREKGLNRVVVAACTPRTHEPLFRDTLREGGINQYFFDMANIREHCSWCHSKQKEEATQKAKDIVRMSVARTKHLEPLQEFDLPVNKAALVVGGGLAGMTSALGLANQGFEVHLVEKDSDLGGLARRIHDTLEGLDVQAYLSDLIRKVYQHPLVHVSHGATITNVSGYVGNFTTTVEAEGQVKTIHHGAAILATGGAEYQPTEYLYGEDDRVLTQLDLEERINTGDETLQAAESLVMIQCVGCRQEDRNYCSRVCCGEALKNALRLKETNPGMDIYILYRDMRSYGFTEDNYREAADKDVKFVRWEPDDPPQVETATNEESKPVVRVTVPDAVLGQRLELDADLLILSAAMIPSAGSHNAARLFKVALSPDGFFQEAHVKLRPVDFAADGVFLCGAVHYPKHMAETISQAYGAAGRAATLLSQETVTASGSVCEVSEDDCVSCGACISVCTYDAIEFRDTPKGKKAWVNPILCKGDGLCNAKCPTNAILLKHYTDEELFCQIDAAFPDPAKPANGQKTNAIKEGADVGVREGVKEGVR</sequence>
<keyword evidence="4" id="KW-0479">Metal-binding</keyword>
<accession>A0ABV6YJG1</accession>
<dbReference type="Pfam" id="PF12831">
    <property type="entry name" value="FAD_oxidored"/>
    <property type="match status" value="1"/>
</dbReference>
<keyword evidence="8" id="KW-0411">Iron-sulfur</keyword>
<keyword evidence="6" id="KW-0560">Oxidoreductase</keyword>
<dbReference type="PROSITE" id="PS00198">
    <property type="entry name" value="4FE4S_FER_1"/>
    <property type="match status" value="1"/>
</dbReference>
<evidence type="ECO:0000313" key="11">
    <source>
        <dbReference type="Proteomes" id="UP001593833"/>
    </source>
</evidence>
<keyword evidence="11" id="KW-1185">Reference proteome</keyword>
<feature type="domain" description="4Fe-4S ferredoxin-type" evidence="9">
    <location>
        <begin position="942"/>
        <end position="971"/>
    </location>
</feature>
<dbReference type="InterPro" id="IPR039650">
    <property type="entry name" value="HdrA-like"/>
</dbReference>
<dbReference type="Gene3D" id="3.30.70.20">
    <property type="match status" value="2"/>
</dbReference>
<comment type="caution">
    <text evidence="10">The sequence shown here is derived from an EMBL/GenBank/DDBJ whole genome shotgun (WGS) entry which is preliminary data.</text>
</comment>
<evidence type="ECO:0000256" key="4">
    <source>
        <dbReference type="ARBA" id="ARBA00022723"/>
    </source>
</evidence>
<organism evidence="10 11">
    <name type="scientific">Eiseniibacteriota bacterium</name>
    <dbReference type="NCBI Taxonomy" id="2212470"/>
    <lineage>
        <taxon>Bacteria</taxon>
        <taxon>Candidatus Eiseniibacteriota</taxon>
    </lineage>
</organism>
<evidence type="ECO:0000259" key="9">
    <source>
        <dbReference type="PROSITE" id="PS51379"/>
    </source>
</evidence>
<evidence type="ECO:0000256" key="5">
    <source>
        <dbReference type="ARBA" id="ARBA00022827"/>
    </source>
</evidence>
<evidence type="ECO:0000256" key="1">
    <source>
        <dbReference type="ARBA" id="ARBA00001974"/>
    </source>
</evidence>
<feature type="domain" description="4Fe-4S ferredoxin-type" evidence="9">
    <location>
        <begin position="103"/>
        <end position="133"/>
    </location>
</feature>
<comment type="cofactor">
    <cofactor evidence="1">
        <name>FAD</name>
        <dbReference type="ChEBI" id="CHEBI:57692"/>
    </cofactor>
</comment>
<evidence type="ECO:0000256" key="2">
    <source>
        <dbReference type="ARBA" id="ARBA00006561"/>
    </source>
</evidence>
<gene>
    <name evidence="10" type="ORF">ACFL6M_02615</name>
</gene>
<name>A0ABV6YJG1_UNCEI</name>
<reference evidence="10 11" key="1">
    <citation type="submission" date="2024-09" db="EMBL/GenBank/DDBJ databases">
        <authorList>
            <person name="D'Angelo T."/>
        </authorList>
    </citation>
    <scope>NUCLEOTIDE SEQUENCE [LARGE SCALE GENOMIC DNA]</scope>
    <source>
        <strain evidence="10">SAG AM-320-E07</strain>
    </source>
</reference>
<dbReference type="Pfam" id="PF12838">
    <property type="entry name" value="Fer4_7"/>
    <property type="match status" value="1"/>
</dbReference>
<dbReference type="EMBL" id="JBHPKH010000017">
    <property type="protein sequence ID" value="MFC1572470.1"/>
    <property type="molecule type" value="Genomic_DNA"/>
</dbReference>
<evidence type="ECO:0000256" key="3">
    <source>
        <dbReference type="ARBA" id="ARBA00022485"/>
    </source>
</evidence>
<evidence type="ECO:0000256" key="6">
    <source>
        <dbReference type="ARBA" id="ARBA00023002"/>
    </source>
</evidence>
<dbReference type="PROSITE" id="PS51379">
    <property type="entry name" value="4FE4S_FER_2"/>
    <property type="match status" value="3"/>
</dbReference>
<dbReference type="Gene3D" id="3.50.50.60">
    <property type="entry name" value="FAD/NAD(P)-binding domain"/>
    <property type="match status" value="1"/>
</dbReference>
<dbReference type="Proteomes" id="UP001593833">
    <property type="component" value="Unassembled WGS sequence"/>
</dbReference>
<dbReference type="Gene3D" id="3.40.50.720">
    <property type="entry name" value="NAD(P)-binding Rossmann-like Domain"/>
    <property type="match status" value="1"/>
</dbReference>
<evidence type="ECO:0000256" key="8">
    <source>
        <dbReference type="ARBA" id="ARBA00023014"/>
    </source>
</evidence>
<dbReference type="SUPFAM" id="SSF51905">
    <property type="entry name" value="FAD/NAD(P)-binding domain"/>
    <property type="match status" value="1"/>
</dbReference>
<dbReference type="Pfam" id="PF13450">
    <property type="entry name" value="NAD_binding_8"/>
    <property type="match status" value="1"/>
</dbReference>
<dbReference type="InterPro" id="IPR017896">
    <property type="entry name" value="4Fe4S_Fe-S-bd"/>
</dbReference>
<keyword evidence="5" id="KW-0285">Flavoprotein</keyword>
<dbReference type="PANTHER" id="PTHR43498:SF1">
    <property type="entry name" value="COB--COM HETERODISULFIDE REDUCTASE IRON-SULFUR SUBUNIT A"/>
    <property type="match status" value="1"/>
</dbReference>
<keyword evidence="7" id="KW-0408">Iron</keyword>
<protein>
    <submittedName>
        <fullName evidence="10">FAD-dependent oxidoreductase</fullName>
    </submittedName>
</protein>